<reference evidence="2" key="2">
    <citation type="submission" date="2020-11" db="EMBL/GenBank/DDBJ databases">
        <authorList>
            <person name="McCartney M.A."/>
            <person name="Auch B."/>
            <person name="Kono T."/>
            <person name="Mallez S."/>
            <person name="Becker A."/>
            <person name="Gohl D.M."/>
            <person name="Silverstein K.A.T."/>
            <person name="Koren S."/>
            <person name="Bechman K.B."/>
            <person name="Herman A."/>
            <person name="Abrahante J.E."/>
            <person name="Garbe J."/>
        </authorList>
    </citation>
    <scope>NUCLEOTIDE SEQUENCE</scope>
    <source>
        <strain evidence="2">Duluth1</strain>
        <tissue evidence="2">Whole animal</tissue>
    </source>
</reference>
<evidence type="ECO:0000313" key="3">
    <source>
        <dbReference type="Proteomes" id="UP000828390"/>
    </source>
</evidence>
<accession>A0A9D4GVV6</accession>
<gene>
    <name evidence="2" type="ORF">DPMN_126512</name>
</gene>
<organism evidence="2 3">
    <name type="scientific">Dreissena polymorpha</name>
    <name type="common">Zebra mussel</name>
    <name type="synonym">Mytilus polymorpha</name>
    <dbReference type="NCBI Taxonomy" id="45954"/>
    <lineage>
        <taxon>Eukaryota</taxon>
        <taxon>Metazoa</taxon>
        <taxon>Spiralia</taxon>
        <taxon>Lophotrochozoa</taxon>
        <taxon>Mollusca</taxon>
        <taxon>Bivalvia</taxon>
        <taxon>Autobranchia</taxon>
        <taxon>Heteroconchia</taxon>
        <taxon>Euheterodonta</taxon>
        <taxon>Imparidentia</taxon>
        <taxon>Neoheterodontei</taxon>
        <taxon>Myida</taxon>
        <taxon>Dreissenoidea</taxon>
        <taxon>Dreissenidae</taxon>
        <taxon>Dreissena</taxon>
    </lineage>
</organism>
<keyword evidence="3" id="KW-1185">Reference proteome</keyword>
<name>A0A9D4GVV6_DREPO</name>
<evidence type="ECO:0000313" key="2">
    <source>
        <dbReference type="EMBL" id="KAH3824671.1"/>
    </source>
</evidence>
<dbReference type="OrthoDB" id="7108654at2759"/>
<dbReference type="GO" id="GO:0004061">
    <property type="term" value="F:arylformamidase activity"/>
    <property type="evidence" value="ECO:0007669"/>
    <property type="project" value="InterPro"/>
</dbReference>
<dbReference type="Proteomes" id="UP000828390">
    <property type="component" value="Unassembled WGS sequence"/>
</dbReference>
<dbReference type="PANTHER" id="PTHR31118">
    <property type="entry name" value="CYCLASE-LIKE PROTEIN 2"/>
    <property type="match status" value="1"/>
</dbReference>
<protein>
    <recommendedName>
        <fullName evidence="4">Cyclase</fullName>
    </recommendedName>
</protein>
<dbReference type="PANTHER" id="PTHR31118:SF12">
    <property type="entry name" value="CYCLASE-LIKE PROTEIN 2"/>
    <property type="match status" value="1"/>
</dbReference>
<dbReference type="SUPFAM" id="SSF102198">
    <property type="entry name" value="Putative cyclase"/>
    <property type="match status" value="1"/>
</dbReference>
<dbReference type="EMBL" id="JAIWYP010000005">
    <property type="protein sequence ID" value="KAH3824671.1"/>
    <property type="molecule type" value="Genomic_DNA"/>
</dbReference>
<dbReference type="InterPro" id="IPR007325">
    <property type="entry name" value="KFase/CYL"/>
</dbReference>
<comment type="similarity">
    <text evidence="1">Belongs to the Cyclase 1 superfamily.</text>
</comment>
<dbReference type="Gene3D" id="3.50.30.50">
    <property type="entry name" value="Putative cyclase"/>
    <property type="match status" value="1"/>
</dbReference>
<comment type="caution">
    <text evidence="2">The sequence shown here is derived from an EMBL/GenBank/DDBJ whole genome shotgun (WGS) entry which is preliminary data.</text>
</comment>
<dbReference type="Pfam" id="PF04199">
    <property type="entry name" value="Cyclase"/>
    <property type="match status" value="1"/>
</dbReference>
<evidence type="ECO:0000256" key="1">
    <source>
        <dbReference type="ARBA" id="ARBA00007865"/>
    </source>
</evidence>
<evidence type="ECO:0008006" key="4">
    <source>
        <dbReference type="Google" id="ProtNLM"/>
    </source>
</evidence>
<dbReference type="GO" id="GO:0019441">
    <property type="term" value="P:L-tryptophan catabolic process to kynurenine"/>
    <property type="evidence" value="ECO:0007669"/>
    <property type="project" value="InterPro"/>
</dbReference>
<reference evidence="2" key="1">
    <citation type="journal article" date="2019" name="bioRxiv">
        <title>The Genome of the Zebra Mussel, Dreissena polymorpha: A Resource for Invasive Species Research.</title>
        <authorList>
            <person name="McCartney M.A."/>
            <person name="Auch B."/>
            <person name="Kono T."/>
            <person name="Mallez S."/>
            <person name="Zhang Y."/>
            <person name="Obille A."/>
            <person name="Becker A."/>
            <person name="Abrahante J.E."/>
            <person name="Garbe J."/>
            <person name="Badalamenti J.P."/>
            <person name="Herman A."/>
            <person name="Mangelson H."/>
            <person name="Liachko I."/>
            <person name="Sullivan S."/>
            <person name="Sone E.D."/>
            <person name="Koren S."/>
            <person name="Silverstein K.A.T."/>
            <person name="Beckman K.B."/>
            <person name="Gohl D.M."/>
        </authorList>
    </citation>
    <scope>NUCLEOTIDE SEQUENCE</scope>
    <source>
        <strain evidence="2">Duluth1</strain>
        <tissue evidence="2">Whole animal</tissue>
    </source>
</reference>
<dbReference type="InterPro" id="IPR037175">
    <property type="entry name" value="KFase_sf"/>
</dbReference>
<sequence length="295" mass="32861">MEVYTACVFVIAMLANADQDMRIVDLTHAQNIEAIYWPGNPSYNFTIFSRGQNAVGGFWYESNSFATAEHGGTHLDAPAHFYENRSRTHQIPMEKLVGRGVIINVKTKASRNPDYRVTVDDLQNWEAKYGRIPNGAVVVMNSGWHQKYPNKTKVFGTESTTDPANFHFPGFHEKAADWLVKHRNIHVLGVDTPSIDYGQSKTFPVHVILGRADIPALENAANLNAIPEFGSIISVAVIKLEDGSGGPARVFAMLQASQTNDCFIAHLNIRLLFIPIVILHVHLSKLTYETKHLPV</sequence>
<proteinExistence type="inferred from homology"/>
<dbReference type="AlphaFoldDB" id="A0A9D4GVV6"/>